<evidence type="ECO:0000313" key="5">
    <source>
        <dbReference type="Proteomes" id="UP000579812"/>
    </source>
</evidence>
<dbReference type="Pfam" id="PF00435">
    <property type="entry name" value="Spectrin"/>
    <property type="match status" value="3"/>
</dbReference>
<evidence type="ECO:0000256" key="1">
    <source>
        <dbReference type="ARBA" id="ARBA00022737"/>
    </source>
</evidence>
<evidence type="ECO:0000256" key="2">
    <source>
        <dbReference type="ARBA" id="ARBA00023203"/>
    </source>
</evidence>
<keyword evidence="5" id="KW-1185">Reference proteome</keyword>
<keyword evidence="1" id="KW-0677">Repeat</keyword>
<gene>
    <name evidence="4" type="ORF">G5714_001748</name>
</gene>
<protein>
    <submittedName>
        <fullName evidence="4">Uncharacterized protein</fullName>
    </submittedName>
</protein>
<dbReference type="FunFam" id="1.20.58.60:FF:000033">
    <property type="entry name" value="Spectrin beta chain"/>
    <property type="match status" value="1"/>
</dbReference>
<keyword evidence="3" id="KW-0175">Coiled coil</keyword>
<evidence type="ECO:0000313" key="4">
    <source>
        <dbReference type="EMBL" id="KAF4117195.1"/>
    </source>
</evidence>
<dbReference type="SUPFAM" id="SSF46966">
    <property type="entry name" value="Spectrin repeat"/>
    <property type="match status" value="2"/>
</dbReference>
<accession>A0A7J6DDW1</accession>
<dbReference type="Proteomes" id="UP000579812">
    <property type="component" value="Unassembled WGS sequence"/>
</dbReference>
<dbReference type="InterPro" id="IPR018159">
    <property type="entry name" value="Spectrin/alpha-actinin"/>
</dbReference>
<feature type="coiled-coil region" evidence="3">
    <location>
        <begin position="28"/>
        <end position="87"/>
    </location>
</feature>
<dbReference type="PANTHER" id="PTHR11915">
    <property type="entry name" value="SPECTRIN/FILAMIN RELATED CYTOSKELETAL PROTEIN"/>
    <property type="match status" value="1"/>
</dbReference>
<organism evidence="4 5">
    <name type="scientific">Onychostoma macrolepis</name>
    <dbReference type="NCBI Taxonomy" id="369639"/>
    <lineage>
        <taxon>Eukaryota</taxon>
        <taxon>Metazoa</taxon>
        <taxon>Chordata</taxon>
        <taxon>Craniata</taxon>
        <taxon>Vertebrata</taxon>
        <taxon>Euteleostomi</taxon>
        <taxon>Actinopterygii</taxon>
        <taxon>Neopterygii</taxon>
        <taxon>Teleostei</taxon>
        <taxon>Ostariophysi</taxon>
        <taxon>Cypriniformes</taxon>
        <taxon>Cyprinidae</taxon>
        <taxon>Acrossocheilinae</taxon>
        <taxon>Onychostoma</taxon>
    </lineage>
</organism>
<comment type="caution">
    <text evidence="4">The sequence shown here is derived from an EMBL/GenBank/DDBJ whole genome shotgun (WGS) entry which is preliminary data.</text>
</comment>
<dbReference type="GO" id="GO:0003779">
    <property type="term" value="F:actin binding"/>
    <property type="evidence" value="ECO:0007669"/>
    <property type="project" value="UniProtKB-KW"/>
</dbReference>
<proteinExistence type="predicted"/>
<dbReference type="EMBL" id="JAAMOB010000002">
    <property type="protein sequence ID" value="KAF4117195.1"/>
    <property type="molecule type" value="Genomic_DNA"/>
</dbReference>
<dbReference type="AlphaFoldDB" id="A0A7J6DDW1"/>
<reference evidence="4 5" key="1">
    <citation type="submission" date="2020-04" db="EMBL/GenBank/DDBJ databases">
        <title>Chromosome-level genome assembly of a cyprinid fish Onychostoma macrolepis by integration of Nanopore Sequencing, Bionano and Hi-C technology.</title>
        <authorList>
            <person name="Wang D."/>
        </authorList>
    </citation>
    <scope>NUCLEOTIDE SEQUENCE [LARGE SCALE GENOMIC DNA]</scope>
    <source>
        <strain evidence="4">SWU-2019</strain>
        <tissue evidence="4">Muscle</tissue>
    </source>
</reference>
<keyword evidence="2" id="KW-0009">Actin-binding</keyword>
<evidence type="ECO:0000256" key="3">
    <source>
        <dbReference type="SAM" id="Coils"/>
    </source>
</evidence>
<dbReference type="Gene3D" id="1.20.58.60">
    <property type="match status" value="3"/>
</dbReference>
<sequence>MKEKTKVIESMQSLGNYLAGVMALQSKLTGMERDLEATHGKLDDLRSETKKLASEHPEQEEEIKGRLAEIQEVWEELRATMKRCEESLGEASKLQGFLRDLDDFQAWLSRTQTTVASEDTSTSLEEAERLLAQHVAIKNEVDNYREGVCSVTHRDALWAVEAIKKHEDFLTTMEANEEKINGVVESGRTLISDGNTYADKIQEKTDSIQERHQKNKQAANVLLAKLKDNRELQHFRQNGHELTLWINEKMLTAQDMSYDEARNLHSKWQKHQAFMAELASNKDWLDKIDKEGQVLVKEKPELEQTVSETMSSLQKLWEELESTTQAKAQCLFDANRAELFTQSCSALDSWFQNISS</sequence>
<dbReference type="CDD" id="cd00176">
    <property type="entry name" value="SPEC"/>
    <property type="match status" value="1"/>
</dbReference>
<dbReference type="InterPro" id="IPR002017">
    <property type="entry name" value="Spectrin_repeat"/>
</dbReference>
<dbReference type="SMART" id="SM00150">
    <property type="entry name" value="SPEC"/>
    <property type="match status" value="3"/>
</dbReference>
<name>A0A7J6DDW1_9TELE</name>